<organism evidence="3 4">
    <name type="scientific">Neolewinella marina</name>
    <dbReference type="NCBI Taxonomy" id="438751"/>
    <lineage>
        <taxon>Bacteria</taxon>
        <taxon>Pseudomonadati</taxon>
        <taxon>Bacteroidota</taxon>
        <taxon>Saprospiria</taxon>
        <taxon>Saprospirales</taxon>
        <taxon>Lewinellaceae</taxon>
        <taxon>Neolewinella</taxon>
    </lineage>
</organism>
<evidence type="ECO:0000313" key="4">
    <source>
        <dbReference type="Proteomes" id="UP000226437"/>
    </source>
</evidence>
<dbReference type="InterPro" id="IPR022742">
    <property type="entry name" value="Hydrolase_4"/>
</dbReference>
<protein>
    <submittedName>
        <fullName evidence="3">Alpha/beta hydrolase</fullName>
    </submittedName>
</protein>
<evidence type="ECO:0000259" key="2">
    <source>
        <dbReference type="Pfam" id="PF12146"/>
    </source>
</evidence>
<reference evidence="3 4" key="1">
    <citation type="submission" date="2017-10" db="EMBL/GenBank/DDBJ databases">
        <title>The draft genome sequence of Lewinella marina KCTC 32374.</title>
        <authorList>
            <person name="Wang K."/>
        </authorList>
    </citation>
    <scope>NUCLEOTIDE SEQUENCE [LARGE SCALE GENOMIC DNA]</scope>
    <source>
        <strain evidence="3 4">MKG-38</strain>
    </source>
</reference>
<comment type="caution">
    <text evidence="3">The sequence shown here is derived from an EMBL/GenBank/DDBJ whole genome shotgun (WGS) entry which is preliminary data.</text>
</comment>
<feature type="domain" description="Serine aminopeptidase S33" evidence="2">
    <location>
        <begin position="86"/>
        <end position="178"/>
    </location>
</feature>
<feature type="region of interest" description="Disordered" evidence="1">
    <location>
        <begin position="1"/>
        <end position="22"/>
    </location>
</feature>
<sequence length="355" mass="37908">MRAEGGGDFTPLVSDSLRPQDPTDFPYRREAVRFPGGAPGVELAGELTVPDSGAIRAVAILLTGSGPQDRNEDLGPHINHRPFLVLSDYLTRRGYGVLRYDDRGVGESSGRFSGATSADFAADAAAAVAYLRHLPDVQHLPLGLIGHSEGGLIAPMVVASGAAVDYLILLAAPGLPIDSLMLEQRRMIAGQTTPDEPVVRGAFTFVRRHPELDSATFVAGLQDTILSLLPQLAPPVRASISDPELFAATYARGLSSAWFRYFLSLDPADYLSQVSVPVLALNGEKDLQVSPGNLTALEESLTRAGNLEVTAIVLPGLNHLFQPATTGHPAEYGAIETTLAPEVLQRIADWLDNRF</sequence>
<evidence type="ECO:0000256" key="1">
    <source>
        <dbReference type="SAM" id="MobiDB-lite"/>
    </source>
</evidence>
<dbReference type="Proteomes" id="UP000226437">
    <property type="component" value="Unassembled WGS sequence"/>
</dbReference>
<dbReference type="PANTHER" id="PTHR43265">
    <property type="entry name" value="ESTERASE ESTD"/>
    <property type="match status" value="1"/>
</dbReference>
<dbReference type="InterPro" id="IPR053145">
    <property type="entry name" value="AB_hydrolase_Est10"/>
</dbReference>
<dbReference type="PANTHER" id="PTHR43265:SF1">
    <property type="entry name" value="ESTERASE ESTD"/>
    <property type="match status" value="1"/>
</dbReference>
<proteinExistence type="predicted"/>
<keyword evidence="3" id="KW-0378">Hydrolase</keyword>
<dbReference type="Pfam" id="PF12146">
    <property type="entry name" value="Hydrolase_4"/>
    <property type="match status" value="1"/>
</dbReference>
<gene>
    <name evidence="3" type="ORF">CGL56_06070</name>
</gene>
<dbReference type="GO" id="GO:0052689">
    <property type="term" value="F:carboxylic ester hydrolase activity"/>
    <property type="evidence" value="ECO:0007669"/>
    <property type="project" value="TreeGrafter"/>
</dbReference>
<dbReference type="SUPFAM" id="SSF53474">
    <property type="entry name" value="alpha/beta-Hydrolases"/>
    <property type="match status" value="1"/>
</dbReference>
<accession>A0A2G0CGA9</accession>
<dbReference type="AlphaFoldDB" id="A0A2G0CGA9"/>
<name>A0A2G0CGA9_9BACT</name>
<dbReference type="EMBL" id="PDLO01000002">
    <property type="protein sequence ID" value="PHK99025.1"/>
    <property type="molecule type" value="Genomic_DNA"/>
</dbReference>
<keyword evidence="4" id="KW-1185">Reference proteome</keyword>
<evidence type="ECO:0000313" key="3">
    <source>
        <dbReference type="EMBL" id="PHK99025.1"/>
    </source>
</evidence>
<dbReference type="InterPro" id="IPR029058">
    <property type="entry name" value="AB_hydrolase_fold"/>
</dbReference>
<dbReference type="Gene3D" id="3.40.50.1820">
    <property type="entry name" value="alpha/beta hydrolase"/>
    <property type="match status" value="1"/>
</dbReference>